<evidence type="ECO:0000256" key="6">
    <source>
        <dbReference type="ARBA" id="ARBA00023157"/>
    </source>
</evidence>
<evidence type="ECO:0000256" key="3">
    <source>
        <dbReference type="ARBA" id="ARBA00022801"/>
    </source>
</evidence>
<evidence type="ECO:0000256" key="7">
    <source>
        <dbReference type="SAM" id="SignalP"/>
    </source>
</evidence>
<dbReference type="InterPro" id="IPR038765">
    <property type="entry name" value="Papain-like_cys_pep_sf"/>
</dbReference>
<reference evidence="11" key="1">
    <citation type="submission" date="2025-08" db="UniProtKB">
        <authorList>
            <consortium name="RefSeq"/>
        </authorList>
    </citation>
    <scope>IDENTIFICATION</scope>
</reference>
<dbReference type="InterPro" id="IPR013128">
    <property type="entry name" value="Peptidase_C1A"/>
</dbReference>
<sequence length="331" mass="37046">MKALVIVMFIMCACYGMSELIKDSEWQAWKVFHNKNYETRDEEGLRYAIWKENLEIIKRHNQGKHSFTMAMNHLGDLTPKEVKYMLNGYLGTKKFASAKTSDAVTFLPPSNVNLPKDVDWRKKGYVTPVKNQKACGSCWAFSTTGSLEGQHFKKTGKLVSLSEQNLVDCSRKFGNMGCEGGWMYWAFNYIKANHGIDTEESYPYVGVEESCHFTTEGIGATLTGYVDIKAKSEKDLQIASATVGPISVAIDAGQSSFRFYSGGVYDEPNCSTTHLDHAVLVVGYGVTNNGTDYWLVKNSWDTTWGMDGYIMMSRNKNNQCGIATNATYPLV</sequence>
<name>A0A6P8IWN4_ACTTE</name>
<comment type="similarity">
    <text evidence="1">Belongs to the peptidase C1 family.</text>
</comment>
<evidence type="ECO:0000313" key="10">
    <source>
        <dbReference type="Proteomes" id="UP000515163"/>
    </source>
</evidence>
<evidence type="ECO:0000313" key="11">
    <source>
        <dbReference type="RefSeq" id="XP_031571539.1"/>
    </source>
</evidence>
<feature type="signal peptide" evidence="7">
    <location>
        <begin position="1"/>
        <end position="18"/>
    </location>
</feature>
<keyword evidence="5" id="KW-0865">Zymogen</keyword>
<dbReference type="CDD" id="cd02248">
    <property type="entry name" value="Peptidase_C1A"/>
    <property type="match status" value="1"/>
</dbReference>
<dbReference type="OrthoDB" id="10253408at2759"/>
<evidence type="ECO:0000256" key="4">
    <source>
        <dbReference type="ARBA" id="ARBA00022807"/>
    </source>
</evidence>
<dbReference type="InterPro" id="IPR000668">
    <property type="entry name" value="Peptidase_C1A_C"/>
</dbReference>
<dbReference type="PROSITE" id="PS00639">
    <property type="entry name" value="THIOL_PROTEASE_HIS"/>
    <property type="match status" value="1"/>
</dbReference>
<protein>
    <submittedName>
        <fullName evidence="11">Cathepsin L1-like</fullName>
    </submittedName>
</protein>
<dbReference type="SMART" id="SM00848">
    <property type="entry name" value="Inhibitor_I29"/>
    <property type="match status" value="1"/>
</dbReference>
<dbReference type="PRINTS" id="PR00705">
    <property type="entry name" value="PAPAIN"/>
</dbReference>
<dbReference type="InterPro" id="IPR039417">
    <property type="entry name" value="Peptidase_C1A_papain-like"/>
</dbReference>
<feature type="chain" id="PRO_5028051625" evidence="7">
    <location>
        <begin position="19"/>
        <end position="331"/>
    </location>
</feature>
<dbReference type="FunCoup" id="A0A6P8IWN4">
    <property type="interactions" value="816"/>
</dbReference>
<dbReference type="Pfam" id="PF08246">
    <property type="entry name" value="Inhibitor_I29"/>
    <property type="match status" value="1"/>
</dbReference>
<organism evidence="10 11">
    <name type="scientific">Actinia tenebrosa</name>
    <name type="common">Australian red waratah sea anemone</name>
    <dbReference type="NCBI Taxonomy" id="6105"/>
    <lineage>
        <taxon>Eukaryota</taxon>
        <taxon>Metazoa</taxon>
        <taxon>Cnidaria</taxon>
        <taxon>Anthozoa</taxon>
        <taxon>Hexacorallia</taxon>
        <taxon>Actiniaria</taxon>
        <taxon>Actiniidae</taxon>
        <taxon>Actinia</taxon>
    </lineage>
</organism>
<dbReference type="InterPro" id="IPR025661">
    <property type="entry name" value="Pept_asp_AS"/>
</dbReference>
<evidence type="ECO:0000259" key="8">
    <source>
        <dbReference type="SMART" id="SM00645"/>
    </source>
</evidence>
<keyword evidence="7" id="KW-0732">Signal</keyword>
<accession>A0A6P8IWN4</accession>
<dbReference type="Gene3D" id="3.90.70.10">
    <property type="entry name" value="Cysteine proteinases"/>
    <property type="match status" value="1"/>
</dbReference>
<dbReference type="GeneID" id="116305714"/>
<dbReference type="GO" id="GO:0008234">
    <property type="term" value="F:cysteine-type peptidase activity"/>
    <property type="evidence" value="ECO:0007669"/>
    <property type="project" value="UniProtKB-KW"/>
</dbReference>
<evidence type="ECO:0000256" key="5">
    <source>
        <dbReference type="ARBA" id="ARBA00023145"/>
    </source>
</evidence>
<dbReference type="InterPro" id="IPR025660">
    <property type="entry name" value="Pept_his_AS"/>
</dbReference>
<keyword evidence="3" id="KW-0378">Hydrolase</keyword>
<feature type="domain" description="Peptidase C1A papain C-terminal" evidence="8">
    <location>
        <begin position="114"/>
        <end position="330"/>
    </location>
</feature>
<dbReference type="SUPFAM" id="SSF54001">
    <property type="entry name" value="Cysteine proteinases"/>
    <property type="match status" value="1"/>
</dbReference>
<dbReference type="AlphaFoldDB" id="A0A6P8IWN4"/>
<keyword evidence="10" id="KW-1185">Reference proteome</keyword>
<gene>
    <name evidence="11" type="primary">LOC116305714</name>
</gene>
<dbReference type="PROSITE" id="PS00139">
    <property type="entry name" value="THIOL_PROTEASE_CYS"/>
    <property type="match status" value="1"/>
</dbReference>
<dbReference type="GO" id="GO:0006508">
    <property type="term" value="P:proteolysis"/>
    <property type="evidence" value="ECO:0007669"/>
    <property type="project" value="UniProtKB-KW"/>
</dbReference>
<dbReference type="PROSITE" id="PS00640">
    <property type="entry name" value="THIOL_PROTEASE_ASN"/>
    <property type="match status" value="1"/>
</dbReference>
<dbReference type="InterPro" id="IPR013201">
    <property type="entry name" value="Prot_inhib_I29"/>
</dbReference>
<keyword evidence="2" id="KW-0645">Protease</keyword>
<dbReference type="SMART" id="SM00645">
    <property type="entry name" value="Pept_C1"/>
    <property type="match status" value="1"/>
</dbReference>
<dbReference type="InParanoid" id="A0A6P8IWN4"/>
<evidence type="ECO:0000256" key="1">
    <source>
        <dbReference type="ARBA" id="ARBA00008455"/>
    </source>
</evidence>
<dbReference type="InterPro" id="IPR000169">
    <property type="entry name" value="Pept_cys_AS"/>
</dbReference>
<proteinExistence type="inferred from homology"/>
<dbReference type="RefSeq" id="XP_031571539.1">
    <property type="nucleotide sequence ID" value="XM_031715679.1"/>
</dbReference>
<dbReference type="Pfam" id="PF00112">
    <property type="entry name" value="Peptidase_C1"/>
    <property type="match status" value="1"/>
</dbReference>
<keyword evidence="4" id="KW-0788">Thiol protease</keyword>
<dbReference type="FunFam" id="3.90.70.10:FF:000006">
    <property type="entry name" value="Cathepsin S"/>
    <property type="match status" value="1"/>
</dbReference>
<dbReference type="PANTHER" id="PTHR12411">
    <property type="entry name" value="CYSTEINE PROTEASE FAMILY C1-RELATED"/>
    <property type="match status" value="1"/>
</dbReference>
<dbReference type="KEGG" id="aten:116305714"/>
<keyword evidence="6" id="KW-1015">Disulfide bond</keyword>
<evidence type="ECO:0000256" key="2">
    <source>
        <dbReference type="ARBA" id="ARBA00022670"/>
    </source>
</evidence>
<dbReference type="Proteomes" id="UP000515163">
    <property type="component" value="Unplaced"/>
</dbReference>
<evidence type="ECO:0000259" key="9">
    <source>
        <dbReference type="SMART" id="SM00848"/>
    </source>
</evidence>
<feature type="domain" description="Cathepsin propeptide inhibitor" evidence="9">
    <location>
        <begin position="26"/>
        <end position="82"/>
    </location>
</feature>